<dbReference type="STRING" id="698492.A0A0E9NJV6"/>
<evidence type="ECO:0000256" key="1">
    <source>
        <dbReference type="ARBA" id="ARBA00022737"/>
    </source>
</evidence>
<accession>A0A0E9NJV6</accession>
<evidence type="ECO:0000313" key="4">
    <source>
        <dbReference type="Proteomes" id="UP000033140"/>
    </source>
</evidence>
<organism evidence="3 4">
    <name type="scientific">Saitoella complicata (strain BCRC 22490 / CBS 7301 / JCM 7358 / NBRC 10748 / NRRL Y-17804)</name>
    <dbReference type="NCBI Taxonomy" id="698492"/>
    <lineage>
        <taxon>Eukaryota</taxon>
        <taxon>Fungi</taxon>
        <taxon>Dikarya</taxon>
        <taxon>Ascomycota</taxon>
        <taxon>Taphrinomycotina</taxon>
        <taxon>Taphrinomycotina incertae sedis</taxon>
        <taxon>Saitoella</taxon>
    </lineage>
</organism>
<dbReference type="Gene3D" id="1.25.40.10">
    <property type="entry name" value="Tetratricopeptide repeat domain"/>
    <property type="match status" value="1"/>
</dbReference>
<sequence length="194" mass="21985">MSMADTFNEIPLEINEEKKLVTSSDPSIDLTNLNSLYRHMSALTIPVPPPPNQIHPARSTHIQRLKDSGNAAFKASPPDYASAHKFYTIAISMALDRAPWEHHNIAREEMAIMYANRAAANLGAERWPEALADSCAVIELKKLWTKGHFRKGKALEEMGRWKEAREAYAFGLQFEPESEELKNALKELEKKEKK</sequence>
<dbReference type="PANTHER" id="PTHR22904">
    <property type="entry name" value="TPR REPEAT CONTAINING PROTEIN"/>
    <property type="match status" value="1"/>
</dbReference>
<reference evidence="3 4" key="1">
    <citation type="journal article" date="2011" name="J. Gen. Appl. Microbiol.">
        <title>Draft genome sequencing of the enigmatic yeast Saitoella complicata.</title>
        <authorList>
            <person name="Nishida H."/>
            <person name="Hamamoto M."/>
            <person name="Sugiyama J."/>
        </authorList>
    </citation>
    <scope>NUCLEOTIDE SEQUENCE [LARGE SCALE GENOMIC DNA]</scope>
    <source>
        <strain evidence="3 4">NRRL Y-17804</strain>
    </source>
</reference>
<dbReference type="OMA" id="KMYTLAI"/>
<reference evidence="3 4" key="2">
    <citation type="journal article" date="2014" name="J. Gen. Appl. Microbiol.">
        <title>The early diverging ascomycetous budding yeast Saitoella complicata has three histone deacetylases belonging to the Clr6, Hos2, and Rpd3 lineages.</title>
        <authorList>
            <person name="Nishida H."/>
            <person name="Matsumoto T."/>
            <person name="Kondo S."/>
            <person name="Hamamoto M."/>
            <person name="Yoshikawa H."/>
        </authorList>
    </citation>
    <scope>NUCLEOTIDE SEQUENCE [LARGE SCALE GENOMIC DNA]</scope>
    <source>
        <strain evidence="3 4">NRRL Y-17804</strain>
    </source>
</reference>
<keyword evidence="2" id="KW-0802">TPR repeat</keyword>
<dbReference type="EMBL" id="BACD03000029">
    <property type="protein sequence ID" value="GAO50088.1"/>
    <property type="molecule type" value="Genomic_DNA"/>
</dbReference>
<dbReference type="AlphaFoldDB" id="A0A0E9NJV6"/>
<dbReference type="Proteomes" id="UP000033140">
    <property type="component" value="Unassembled WGS sequence"/>
</dbReference>
<dbReference type="SUPFAM" id="SSF48452">
    <property type="entry name" value="TPR-like"/>
    <property type="match status" value="1"/>
</dbReference>
<keyword evidence="4" id="KW-1185">Reference proteome</keyword>
<gene>
    <name evidence="3" type="ORF">G7K_4223-t1</name>
</gene>
<dbReference type="PANTHER" id="PTHR22904:SF523">
    <property type="entry name" value="STRESS-INDUCED-PHOSPHOPROTEIN 1"/>
    <property type="match status" value="1"/>
</dbReference>
<keyword evidence="1" id="KW-0677">Repeat</keyword>
<evidence type="ECO:0000256" key="2">
    <source>
        <dbReference type="ARBA" id="ARBA00022803"/>
    </source>
</evidence>
<evidence type="ECO:0000313" key="3">
    <source>
        <dbReference type="EMBL" id="GAO50088.1"/>
    </source>
</evidence>
<reference evidence="3 4" key="3">
    <citation type="journal article" date="2015" name="Genome Announc.">
        <title>Draft Genome Sequence of the Archiascomycetous Yeast Saitoella complicata.</title>
        <authorList>
            <person name="Yamauchi K."/>
            <person name="Kondo S."/>
            <person name="Hamamoto M."/>
            <person name="Takahashi Y."/>
            <person name="Ogura Y."/>
            <person name="Hayashi T."/>
            <person name="Nishida H."/>
        </authorList>
    </citation>
    <scope>NUCLEOTIDE SEQUENCE [LARGE SCALE GENOMIC DNA]</scope>
    <source>
        <strain evidence="3 4">NRRL Y-17804</strain>
    </source>
</reference>
<protein>
    <submittedName>
        <fullName evidence="3">Uncharacterized protein</fullName>
    </submittedName>
</protein>
<name>A0A0E9NJV6_SAICN</name>
<dbReference type="InterPro" id="IPR011990">
    <property type="entry name" value="TPR-like_helical_dom_sf"/>
</dbReference>
<dbReference type="GO" id="GO:0051879">
    <property type="term" value="F:Hsp90 protein binding"/>
    <property type="evidence" value="ECO:0007669"/>
    <property type="project" value="TreeGrafter"/>
</dbReference>
<proteinExistence type="predicted"/>
<comment type="caution">
    <text evidence="3">The sequence shown here is derived from an EMBL/GenBank/DDBJ whole genome shotgun (WGS) entry which is preliminary data.</text>
</comment>